<feature type="transmembrane region" description="Helical" evidence="9">
    <location>
        <begin position="356"/>
        <end position="378"/>
    </location>
</feature>
<proteinExistence type="predicted"/>
<evidence type="ECO:0000256" key="7">
    <source>
        <dbReference type="ARBA" id="ARBA00023136"/>
    </source>
</evidence>
<feature type="transmembrane region" description="Helical" evidence="9">
    <location>
        <begin position="28"/>
        <end position="49"/>
    </location>
</feature>
<comment type="caution">
    <text evidence="12">The sequence shown here is derived from an EMBL/GenBank/DDBJ whole genome shotgun (WGS) entry which is preliminary data.</text>
</comment>
<dbReference type="GO" id="GO:0010041">
    <property type="term" value="P:response to iron(III) ion"/>
    <property type="evidence" value="ECO:0007669"/>
    <property type="project" value="TreeGrafter"/>
</dbReference>
<evidence type="ECO:0000313" key="12">
    <source>
        <dbReference type="EMBL" id="RRR75067.1"/>
    </source>
</evidence>
<feature type="transmembrane region" description="Helical" evidence="9">
    <location>
        <begin position="414"/>
        <end position="434"/>
    </location>
</feature>
<evidence type="ECO:0000256" key="1">
    <source>
        <dbReference type="ARBA" id="ARBA00004651"/>
    </source>
</evidence>
<evidence type="ECO:0000256" key="4">
    <source>
        <dbReference type="ARBA" id="ARBA00022679"/>
    </source>
</evidence>
<reference evidence="12 13" key="1">
    <citation type="submission" date="2018-12" db="EMBL/GenBank/DDBJ databases">
        <title>Genome Sequence of Candidatus Viridilinea halotolerans isolated from saline sulfide-rich spring.</title>
        <authorList>
            <person name="Grouzdev D.S."/>
            <person name="Burganskaya E.I."/>
            <person name="Krutkina M.S."/>
            <person name="Sukhacheva M.V."/>
            <person name="Gorlenko V.M."/>
        </authorList>
    </citation>
    <scope>NUCLEOTIDE SEQUENCE [LARGE SCALE GENOMIC DNA]</scope>
    <source>
        <strain evidence="12">Chok-6</strain>
    </source>
</reference>
<evidence type="ECO:0000256" key="6">
    <source>
        <dbReference type="ARBA" id="ARBA00022989"/>
    </source>
</evidence>
<sequence>MRKVLMEFPRSLPRQVPLPNATSLRLPLGLTPTGLALGAIMVLAALLRFANLEAIGQANTYYTAAVASMLQSWPNFFFVAAEPGGSVSVDKPPLGLWLQTLSAFFLGVNGFAVVLPQLLAGLAAVLLLFHLVQRSFGPLAGLLAALALAVTPVAIAVERNNTPDALLILALLLAAWAFLKASESGKLRWLLLGTFAVGIGFNIKMLQAFLPLPAFYALYLFTAAQPWRKKLRNLLLATALLIPVALAWAVVVDLTPAHQRPYVGGSTNNSALDLIIGYNGIQRLIGGGPGTPGDPPQGDGPPMDGSNRPAPPAGQPDGGRPPLGPDGGSAGPGGPAGGGMFNLGAAGPLRLFQSGLAAQASWLLPVGLLMIVVLGAAGGWRNPQSARHRALILWGGWLLTCVVFFSVASFFHEYYLAMLGAPLAALVGIGLAYLWELRASHPQRAALLLLVAASLTLGFQIYAVGMYNTLGWWIALPLALTMLGTALLLFSLRRTGVWLPRVAFALVICGLLVVPTVWSGLTTAYADTGSPLPQAYNGNTNRPDGAPGPRPGGAGPARNDQQLVDYLQARTQDTKYLLVVPSSQVGARYVLATGRPVLYAGGFNGSDSVIDGDDLAALVAQGDVRYVLWDMSGRERNGDSSIRSYLQSACAVVSDAGLAVAQDGRGGTTLHRCGP</sequence>
<keyword evidence="3 12" id="KW-0328">Glycosyltransferase</keyword>
<evidence type="ECO:0000259" key="11">
    <source>
        <dbReference type="Pfam" id="PF24878"/>
    </source>
</evidence>
<keyword evidence="2" id="KW-1003">Cell membrane</keyword>
<evidence type="ECO:0000256" key="5">
    <source>
        <dbReference type="ARBA" id="ARBA00022692"/>
    </source>
</evidence>
<feature type="region of interest" description="Disordered" evidence="8">
    <location>
        <begin position="532"/>
        <end position="557"/>
    </location>
</feature>
<feature type="transmembrane region" description="Helical" evidence="9">
    <location>
        <begin position="234"/>
        <end position="252"/>
    </location>
</feature>
<dbReference type="PANTHER" id="PTHR33908:SF3">
    <property type="entry name" value="UNDECAPRENYL PHOSPHATE-ALPHA-4-AMINO-4-DEOXY-L-ARABINOSE ARABINOSYL TRANSFERASE"/>
    <property type="match status" value="1"/>
</dbReference>
<dbReference type="GO" id="GO:0009103">
    <property type="term" value="P:lipopolysaccharide biosynthetic process"/>
    <property type="evidence" value="ECO:0007669"/>
    <property type="project" value="UniProtKB-ARBA"/>
</dbReference>
<dbReference type="Pfam" id="PF13231">
    <property type="entry name" value="PMT_2"/>
    <property type="match status" value="1"/>
</dbReference>
<feature type="transmembrane region" description="Helical" evidence="9">
    <location>
        <begin position="502"/>
        <end position="521"/>
    </location>
</feature>
<feature type="transmembrane region" description="Helical" evidence="9">
    <location>
        <begin position="390"/>
        <end position="408"/>
    </location>
</feature>
<dbReference type="Proteomes" id="UP000280307">
    <property type="component" value="Unassembled WGS sequence"/>
</dbReference>
<keyword evidence="4 12" id="KW-0808">Transferase</keyword>
<dbReference type="InterPro" id="IPR050297">
    <property type="entry name" value="LipidA_mod_glycosyltrf_83"/>
</dbReference>
<evidence type="ECO:0000313" key="13">
    <source>
        <dbReference type="Proteomes" id="UP000280307"/>
    </source>
</evidence>
<gene>
    <name evidence="12" type="ORF">EI684_05555</name>
</gene>
<feature type="transmembrane region" description="Helical" evidence="9">
    <location>
        <begin position="446"/>
        <end position="464"/>
    </location>
</feature>
<dbReference type="GO" id="GO:0016763">
    <property type="term" value="F:pentosyltransferase activity"/>
    <property type="evidence" value="ECO:0007669"/>
    <property type="project" value="TreeGrafter"/>
</dbReference>
<evidence type="ECO:0000259" key="10">
    <source>
        <dbReference type="Pfam" id="PF13231"/>
    </source>
</evidence>
<evidence type="ECO:0000256" key="9">
    <source>
        <dbReference type="SAM" id="Phobius"/>
    </source>
</evidence>
<dbReference type="InterPro" id="IPR056785">
    <property type="entry name" value="YkcA/B-like_C"/>
</dbReference>
<feature type="compositionally biased region" description="Gly residues" evidence="8">
    <location>
        <begin position="325"/>
        <end position="335"/>
    </location>
</feature>
<comment type="subcellular location">
    <subcellularLocation>
        <location evidence="1">Cell membrane</location>
        <topology evidence="1">Multi-pass membrane protein</topology>
    </subcellularLocation>
</comment>
<keyword evidence="5 9" id="KW-0812">Transmembrane</keyword>
<keyword evidence="7 9" id="KW-0472">Membrane</keyword>
<feature type="domain" description="Glycosyltransferase RgtA/B/C/D-like" evidence="10">
    <location>
        <begin position="90"/>
        <end position="248"/>
    </location>
</feature>
<dbReference type="AlphaFoldDB" id="A0A426U559"/>
<evidence type="ECO:0000256" key="8">
    <source>
        <dbReference type="SAM" id="MobiDB-lite"/>
    </source>
</evidence>
<feature type="transmembrane region" description="Helical" evidence="9">
    <location>
        <begin position="163"/>
        <end position="179"/>
    </location>
</feature>
<evidence type="ECO:0000256" key="3">
    <source>
        <dbReference type="ARBA" id="ARBA00022676"/>
    </source>
</evidence>
<organism evidence="12 13">
    <name type="scientific">Candidatus Viridilinea halotolerans</name>
    <dbReference type="NCBI Taxonomy" id="2491704"/>
    <lineage>
        <taxon>Bacteria</taxon>
        <taxon>Bacillati</taxon>
        <taxon>Chloroflexota</taxon>
        <taxon>Chloroflexia</taxon>
        <taxon>Chloroflexales</taxon>
        <taxon>Chloroflexineae</taxon>
        <taxon>Oscillochloridaceae</taxon>
        <taxon>Candidatus Viridilinea</taxon>
    </lineage>
</organism>
<dbReference type="InterPro" id="IPR038731">
    <property type="entry name" value="RgtA/B/C-like"/>
</dbReference>
<dbReference type="EMBL" id="RSAS01000216">
    <property type="protein sequence ID" value="RRR75067.1"/>
    <property type="molecule type" value="Genomic_DNA"/>
</dbReference>
<dbReference type="Pfam" id="PF24878">
    <property type="entry name" value="YkcB_C"/>
    <property type="match status" value="1"/>
</dbReference>
<keyword evidence="6 9" id="KW-1133">Transmembrane helix</keyword>
<protein>
    <submittedName>
        <fullName evidence="12">Mannosyltransferase</fullName>
    </submittedName>
</protein>
<feature type="transmembrane region" description="Helical" evidence="9">
    <location>
        <begin position="209"/>
        <end position="227"/>
    </location>
</feature>
<evidence type="ECO:0000256" key="2">
    <source>
        <dbReference type="ARBA" id="ARBA00022475"/>
    </source>
</evidence>
<accession>A0A426U559</accession>
<feature type="domain" description="Putative mannosyltransferase YkcA/B-like C-terminal" evidence="11">
    <location>
        <begin position="563"/>
        <end position="648"/>
    </location>
</feature>
<feature type="transmembrane region" description="Helical" evidence="9">
    <location>
        <begin position="101"/>
        <end position="129"/>
    </location>
</feature>
<name>A0A426U559_9CHLR</name>
<feature type="region of interest" description="Disordered" evidence="8">
    <location>
        <begin position="286"/>
        <end position="335"/>
    </location>
</feature>
<dbReference type="PANTHER" id="PTHR33908">
    <property type="entry name" value="MANNOSYLTRANSFERASE YKCB-RELATED"/>
    <property type="match status" value="1"/>
</dbReference>
<feature type="transmembrane region" description="Helical" evidence="9">
    <location>
        <begin position="136"/>
        <end position="157"/>
    </location>
</feature>
<feature type="transmembrane region" description="Helical" evidence="9">
    <location>
        <begin position="470"/>
        <end position="490"/>
    </location>
</feature>
<dbReference type="GO" id="GO:0005886">
    <property type="term" value="C:plasma membrane"/>
    <property type="evidence" value="ECO:0007669"/>
    <property type="project" value="UniProtKB-SubCell"/>
</dbReference>